<evidence type="ECO:0000256" key="10">
    <source>
        <dbReference type="PIRSR" id="PIRSR601382-1"/>
    </source>
</evidence>
<evidence type="ECO:0000256" key="8">
    <source>
        <dbReference type="ARBA" id="ARBA00047669"/>
    </source>
</evidence>
<dbReference type="Gene3D" id="1.50.10.10">
    <property type="match status" value="1"/>
</dbReference>
<comment type="cofactor">
    <cofactor evidence="1 11">
        <name>Ca(2+)</name>
        <dbReference type="ChEBI" id="CHEBI:29108"/>
    </cofactor>
</comment>
<keyword evidence="15" id="KW-1185">Reference proteome</keyword>
<comment type="catalytic activity">
    <reaction evidence="9">
        <text>N(4)-(alpha-D-Man-(1-&gt;2)-alpha-D-Man-(1-&gt;2)-alpha-D-Man-(1-&gt;3)-[alpha-D-Man-(1-&gt;2)-alpha-D-Man-(1-&gt;3)-[alpha-D-Man-(1-&gt;2)-alpha-D-Man-(1-&gt;6)]-alpha-D-Man-(1-&gt;6)]-beta-D-Man-(1-&gt;4)-beta-D-GlcNAc-(1-&gt;4)-beta-D-GlcNAc)-L-asparaginyl-[protein] (N-glucan mannose isomer 9A1,2,3B1,2,3) + 4 H2O = N(4)-(alpha-D-Man-(1-&gt;3)-[alpha-D-Man-(1-&gt;3)-[alpha-D-Man-(1-&gt;6)]-alpha-D-Man-(1-&gt;6)]-beta-D-Man-(1-&gt;4)-beta-D-GlcNAc-(1-&gt;4)-beta-D-GlcNAc)-L-asparaginyl-[protein] (N-glucan mannose isomer 5A1,2) + 4 beta-D-mannose</text>
        <dbReference type="Rhea" id="RHEA:56008"/>
        <dbReference type="Rhea" id="RHEA-COMP:14356"/>
        <dbReference type="Rhea" id="RHEA-COMP:14367"/>
        <dbReference type="ChEBI" id="CHEBI:15377"/>
        <dbReference type="ChEBI" id="CHEBI:28563"/>
        <dbReference type="ChEBI" id="CHEBI:59087"/>
        <dbReference type="ChEBI" id="CHEBI:139493"/>
        <dbReference type="EC" id="3.2.1.113"/>
    </reaction>
</comment>
<feature type="binding site" evidence="11">
    <location>
        <position position="581"/>
    </location>
    <ligand>
        <name>Ca(2+)</name>
        <dbReference type="ChEBI" id="CHEBI:29108"/>
    </ligand>
</feature>
<dbReference type="InterPro" id="IPR012341">
    <property type="entry name" value="6hp_glycosidase-like_sf"/>
</dbReference>
<dbReference type="GO" id="GO:0016020">
    <property type="term" value="C:membrane"/>
    <property type="evidence" value="ECO:0007669"/>
    <property type="project" value="InterPro"/>
</dbReference>
<dbReference type="EMBL" id="ML145104">
    <property type="protein sequence ID" value="TBU60504.1"/>
    <property type="molecule type" value="Genomic_DNA"/>
</dbReference>
<dbReference type="GO" id="GO:0005783">
    <property type="term" value="C:endoplasmic reticulum"/>
    <property type="evidence" value="ECO:0007669"/>
    <property type="project" value="TreeGrafter"/>
</dbReference>
<keyword evidence="13 14" id="KW-0326">Glycosidase</keyword>
<dbReference type="GO" id="GO:0005509">
    <property type="term" value="F:calcium ion binding"/>
    <property type="evidence" value="ECO:0007669"/>
    <property type="project" value="InterPro"/>
</dbReference>
<evidence type="ECO:0000313" key="14">
    <source>
        <dbReference type="EMBL" id="TBU60504.1"/>
    </source>
</evidence>
<evidence type="ECO:0000256" key="2">
    <source>
        <dbReference type="ARBA" id="ARBA00004922"/>
    </source>
</evidence>
<name>A0A4Q9NYW6_9APHY</name>
<keyword evidence="5 13" id="KW-0378">Hydrolase</keyword>
<dbReference type="InterPro" id="IPR001382">
    <property type="entry name" value="Glyco_hydro_47"/>
</dbReference>
<evidence type="ECO:0000256" key="6">
    <source>
        <dbReference type="ARBA" id="ARBA00022837"/>
    </source>
</evidence>
<sequence>MAFMQQLPLRIKSARYITAAVAAVFVVSTLYYIQTPSLPHYRPSESFEAPWEVPATAKPWERPVAPSSPIWDHRAAEVKDMYRHAYAGYLQYATGFDELRPLTNMAVNNFNGWNVTMYDSLDTMLLMGLHEEFAATLPIIAQANFSEIKSTRSPGARGLYAPFFETVIRYLGGLLSAYALSGEKVLLEKADELATLLEPAFTDNGLPVYGIDTASGKPTLGPSGILAEIASCQLEWTYLAHVSGSKVHFDKGNRVIQTLAEAMADAGGGMFATNWNLGLARPGGSQKSVGAAADSAHEYLLKRFLLTDKNDMANLEMYLLSMNEVLTRLLYVTPNRELLFVTDVSGNKFWPSRNFEHLSCFFPGLLALGAHMLPLNLSIIDVHKLSPEAQRQYRLLERYDLRELHMAAAEGLATACWLMYADMPSGLGPEIVAMDPRSRPWIDAVEEWRARGAVGQMPGLRANKPILYTRPAKAKVVEGPWDYAIKRAEYFLRPETIESIYIMWRTTGDPAWRERGWAIFQAIERESKTPSGYASLRNVAESPAEQTDDQPSYFLAETLKYLYLLFTNDDPVPLDKWVFNTEAHPLPVFSWSDWESHKFDIPKSRG</sequence>
<dbReference type="PANTHER" id="PTHR11742:SF55">
    <property type="entry name" value="ENDOPLASMIC RETICULUM MANNOSYL-OLIGOSACCHARIDE 1,2-ALPHA-MANNOSIDASE"/>
    <property type="match status" value="1"/>
</dbReference>
<feature type="active site" evidence="10">
    <location>
        <position position="495"/>
    </location>
</feature>
<dbReference type="SUPFAM" id="SSF48225">
    <property type="entry name" value="Seven-hairpin glycosidases"/>
    <property type="match status" value="1"/>
</dbReference>
<feature type="disulfide bond" evidence="12">
    <location>
        <begin position="360"/>
        <end position="416"/>
    </location>
</feature>
<evidence type="ECO:0000256" key="11">
    <source>
        <dbReference type="PIRSR" id="PIRSR601382-2"/>
    </source>
</evidence>
<evidence type="ECO:0000256" key="13">
    <source>
        <dbReference type="RuleBase" id="RU361193"/>
    </source>
</evidence>
<dbReference type="STRING" id="114155.A0A4Q9NYW6"/>
<comment type="catalytic activity">
    <reaction evidence="8">
        <text>N(4)-(alpha-D-Man-(1-&gt;2)-alpha-D-Man-(1-&gt;2)-alpha-D-Man-(1-&gt;3)-[alpha-D-Man-(1-&gt;3)-[alpha-D-Man-(1-&gt;2)-alpha-D-Man-(1-&gt;6)]-alpha-D-Man-(1-&gt;6)]-beta-D-Man-(1-&gt;4)-beta-D-GlcNAc-(1-&gt;4)-beta-D-GlcNAc)-L-asparaginyl-[protein] (N-glucan mannose isomer 8A1,2,3B1,3) + 3 H2O = N(4)-(alpha-D-Man-(1-&gt;3)-[alpha-D-Man-(1-&gt;3)-[alpha-D-Man-(1-&gt;6)]-alpha-D-Man-(1-&gt;6)]-beta-D-Man-(1-&gt;4)-beta-D-GlcNAc-(1-&gt;4)-beta-D-GlcNAc)-L-asparaginyl-[protein] (N-glucan mannose isomer 5A1,2) + 3 beta-D-mannose</text>
        <dbReference type="Rhea" id="RHEA:56028"/>
        <dbReference type="Rhea" id="RHEA-COMP:14358"/>
        <dbReference type="Rhea" id="RHEA-COMP:14367"/>
        <dbReference type="ChEBI" id="CHEBI:15377"/>
        <dbReference type="ChEBI" id="CHEBI:28563"/>
        <dbReference type="ChEBI" id="CHEBI:59087"/>
        <dbReference type="ChEBI" id="CHEBI:60628"/>
        <dbReference type="EC" id="3.2.1.113"/>
    </reaction>
</comment>
<dbReference type="Pfam" id="PF01532">
    <property type="entry name" value="Glyco_hydro_47"/>
    <property type="match status" value="1"/>
</dbReference>
<evidence type="ECO:0000256" key="4">
    <source>
        <dbReference type="ARBA" id="ARBA00022723"/>
    </source>
</evidence>
<dbReference type="InterPro" id="IPR036026">
    <property type="entry name" value="Seven-hairpin_glycosidases"/>
</dbReference>
<feature type="active site" description="Proton donor" evidence="10">
    <location>
        <position position="430"/>
    </location>
</feature>
<dbReference type="AlphaFoldDB" id="A0A4Q9NYW6"/>
<feature type="active site" description="Proton donor" evidence="10">
    <location>
        <position position="165"/>
    </location>
</feature>
<evidence type="ECO:0000256" key="9">
    <source>
        <dbReference type="ARBA" id="ARBA00048605"/>
    </source>
</evidence>
<dbReference type="GO" id="GO:0005975">
    <property type="term" value="P:carbohydrate metabolic process"/>
    <property type="evidence" value="ECO:0007669"/>
    <property type="project" value="InterPro"/>
</dbReference>
<dbReference type="GO" id="GO:0004571">
    <property type="term" value="F:mannosyl-oligosaccharide 1,2-alpha-mannosidase activity"/>
    <property type="evidence" value="ECO:0007669"/>
    <property type="project" value="UniProtKB-EC"/>
</dbReference>
<dbReference type="PANTHER" id="PTHR11742">
    <property type="entry name" value="MANNOSYL-OLIGOSACCHARIDE ALPHA-1,2-MANNOSIDASE-RELATED"/>
    <property type="match status" value="1"/>
</dbReference>
<evidence type="ECO:0000256" key="12">
    <source>
        <dbReference type="PIRSR" id="PIRSR601382-3"/>
    </source>
</evidence>
<dbReference type="EC" id="3.2.1.-" evidence="13"/>
<keyword evidence="7 12" id="KW-1015">Disulfide bond</keyword>
<accession>A0A4Q9NYW6</accession>
<keyword evidence="6 11" id="KW-0106">Calcium</keyword>
<dbReference type="PRINTS" id="PR00747">
    <property type="entry name" value="GLYHDRLASE47"/>
</dbReference>
<evidence type="ECO:0000256" key="7">
    <source>
        <dbReference type="ARBA" id="ARBA00023157"/>
    </source>
</evidence>
<keyword evidence="4 11" id="KW-0479">Metal-binding</keyword>
<evidence type="ECO:0000313" key="15">
    <source>
        <dbReference type="Proteomes" id="UP000292082"/>
    </source>
</evidence>
<organism evidence="14 15">
    <name type="scientific">Dichomitus squalens</name>
    <dbReference type="NCBI Taxonomy" id="114155"/>
    <lineage>
        <taxon>Eukaryota</taxon>
        <taxon>Fungi</taxon>
        <taxon>Dikarya</taxon>
        <taxon>Basidiomycota</taxon>
        <taxon>Agaricomycotina</taxon>
        <taxon>Agaricomycetes</taxon>
        <taxon>Polyporales</taxon>
        <taxon>Polyporaceae</taxon>
        <taxon>Dichomitus</taxon>
    </lineage>
</organism>
<comment type="pathway">
    <text evidence="2">Protein modification; protein glycosylation.</text>
</comment>
<feature type="active site" evidence="10">
    <location>
        <position position="294"/>
    </location>
</feature>
<dbReference type="InterPro" id="IPR050749">
    <property type="entry name" value="Glycosyl_Hydrolase_47"/>
</dbReference>
<comment type="similarity">
    <text evidence="3 13">Belongs to the glycosyl hydrolase 47 family.</text>
</comment>
<evidence type="ECO:0000256" key="5">
    <source>
        <dbReference type="ARBA" id="ARBA00022801"/>
    </source>
</evidence>
<reference evidence="14 15" key="1">
    <citation type="submission" date="2019-01" db="EMBL/GenBank/DDBJ databases">
        <title>Draft genome sequences of three monokaryotic isolates of the white-rot basidiomycete fungus Dichomitus squalens.</title>
        <authorList>
            <consortium name="DOE Joint Genome Institute"/>
            <person name="Lopez S.C."/>
            <person name="Andreopoulos B."/>
            <person name="Pangilinan J."/>
            <person name="Lipzen A."/>
            <person name="Riley R."/>
            <person name="Ahrendt S."/>
            <person name="Ng V."/>
            <person name="Barry K."/>
            <person name="Daum C."/>
            <person name="Grigoriev I.V."/>
            <person name="Hilden K.S."/>
            <person name="Makela M.R."/>
            <person name="de Vries R.P."/>
        </authorList>
    </citation>
    <scope>NUCLEOTIDE SEQUENCE [LARGE SCALE GENOMIC DNA]</scope>
    <source>
        <strain evidence="14 15">CBS 464.89</strain>
    </source>
</reference>
<evidence type="ECO:0000256" key="1">
    <source>
        <dbReference type="ARBA" id="ARBA00001913"/>
    </source>
</evidence>
<proteinExistence type="inferred from homology"/>
<dbReference type="Proteomes" id="UP000292082">
    <property type="component" value="Unassembled WGS sequence"/>
</dbReference>
<dbReference type="GO" id="GO:0036503">
    <property type="term" value="P:ERAD pathway"/>
    <property type="evidence" value="ECO:0007669"/>
    <property type="project" value="UniProtKB-ARBA"/>
</dbReference>
<evidence type="ECO:0000256" key="3">
    <source>
        <dbReference type="ARBA" id="ARBA00007658"/>
    </source>
</evidence>
<gene>
    <name evidence="14" type="ORF">BD310DRAFT_922613</name>
</gene>
<protein>
    <recommendedName>
        <fullName evidence="13">alpha-1,2-Mannosidase</fullName>
        <ecNumber evidence="13">3.2.1.-</ecNumber>
    </recommendedName>
</protein>